<feature type="binding site" evidence="1">
    <location>
        <position position="261"/>
    </location>
    <ligand>
        <name>ATP</name>
        <dbReference type="ChEBI" id="CHEBI:30616"/>
    </ligand>
</feature>
<dbReference type="SUPFAM" id="SSF56112">
    <property type="entry name" value="Protein kinase-like (PK-like)"/>
    <property type="match status" value="1"/>
</dbReference>
<dbReference type="RefSeq" id="XP_004335012.1">
    <property type="nucleotide sequence ID" value="XM_004334964.1"/>
</dbReference>
<dbReference type="InterPro" id="IPR017441">
    <property type="entry name" value="Protein_kinase_ATP_BS"/>
</dbReference>
<dbReference type="GeneID" id="14913165"/>
<feature type="domain" description="Protein kinase" evidence="2">
    <location>
        <begin position="234"/>
        <end position="448"/>
    </location>
</feature>
<dbReference type="Proteomes" id="UP000011083">
    <property type="component" value="Unassembled WGS sequence"/>
</dbReference>
<dbReference type="InterPro" id="IPR011009">
    <property type="entry name" value="Kinase-like_dom_sf"/>
</dbReference>
<name>L8GJJ4_ACACF</name>
<evidence type="ECO:0000259" key="2">
    <source>
        <dbReference type="SMART" id="SM00220"/>
    </source>
</evidence>
<reference evidence="3 4" key="1">
    <citation type="journal article" date="2013" name="Genome Biol.">
        <title>Genome of Acanthamoeba castellanii highlights extensive lateral gene transfer and early evolution of tyrosine kinase signaling.</title>
        <authorList>
            <person name="Clarke M."/>
            <person name="Lohan A.J."/>
            <person name="Liu B."/>
            <person name="Lagkouvardos I."/>
            <person name="Roy S."/>
            <person name="Zafar N."/>
            <person name="Bertelli C."/>
            <person name="Schilde C."/>
            <person name="Kianianmomeni A."/>
            <person name="Burglin T.R."/>
            <person name="Frech C."/>
            <person name="Turcotte B."/>
            <person name="Kopec K.O."/>
            <person name="Synnott J.M."/>
            <person name="Choo C."/>
            <person name="Paponov I."/>
            <person name="Finkler A."/>
            <person name="Soon Heng Tan C."/>
            <person name="Hutchins A.P."/>
            <person name="Weinmeier T."/>
            <person name="Rattei T."/>
            <person name="Chu J.S."/>
            <person name="Gimenez G."/>
            <person name="Irimia M."/>
            <person name="Rigden D.J."/>
            <person name="Fitzpatrick D.A."/>
            <person name="Lorenzo-Morales J."/>
            <person name="Bateman A."/>
            <person name="Chiu C.H."/>
            <person name="Tang P."/>
            <person name="Hegemann P."/>
            <person name="Fromm H."/>
            <person name="Raoult D."/>
            <person name="Greub G."/>
            <person name="Miranda-Saavedra D."/>
            <person name="Chen N."/>
            <person name="Nash P."/>
            <person name="Ginger M.L."/>
            <person name="Horn M."/>
            <person name="Schaap P."/>
            <person name="Caler L."/>
            <person name="Loftus B."/>
        </authorList>
    </citation>
    <scope>NUCLEOTIDE SEQUENCE [LARGE SCALE GENOMIC DNA]</scope>
    <source>
        <strain evidence="3 4">Neff</strain>
    </source>
</reference>
<dbReference type="EMBL" id="KB008103">
    <property type="protein sequence ID" value="ELR12999.1"/>
    <property type="molecule type" value="Genomic_DNA"/>
</dbReference>
<evidence type="ECO:0000256" key="1">
    <source>
        <dbReference type="PROSITE-ProRule" id="PRU10141"/>
    </source>
</evidence>
<keyword evidence="1" id="KW-0547">Nucleotide-binding</keyword>
<evidence type="ECO:0000313" key="3">
    <source>
        <dbReference type="EMBL" id="ELR12999.1"/>
    </source>
</evidence>
<gene>
    <name evidence="3" type="ORF">ACA1_096710</name>
</gene>
<dbReference type="KEGG" id="acan:ACA1_096710"/>
<dbReference type="InterPro" id="IPR049229">
    <property type="entry name" value="DUF6826"/>
</dbReference>
<dbReference type="GO" id="GO:0004672">
    <property type="term" value="F:protein kinase activity"/>
    <property type="evidence" value="ECO:0007669"/>
    <property type="project" value="InterPro"/>
</dbReference>
<dbReference type="GO" id="GO:0005524">
    <property type="term" value="F:ATP binding"/>
    <property type="evidence" value="ECO:0007669"/>
    <property type="project" value="UniProtKB-UniRule"/>
</dbReference>
<proteinExistence type="predicted"/>
<dbReference type="InterPro" id="IPR000719">
    <property type="entry name" value="Prot_kinase_dom"/>
</dbReference>
<dbReference type="PROSITE" id="PS00107">
    <property type="entry name" value="PROTEIN_KINASE_ATP"/>
    <property type="match status" value="1"/>
</dbReference>
<dbReference type="AlphaFoldDB" id="L8GJJ4"/>
<dbReference type="VEuPathDB" id="AmoebaDB:ACA1_096710"/>
<keyword evidence="4" id="KW-1185">Reference proteome</keyword>
<evidence type="ECO:0000313" key="4">
    <source>
        <dbReference type="Proteomes" id="UP000011083"/>
    </source>
</evidence>
<dbReference type="SMART" id="SM00220">
    <property type="entry name" value="S_TKc"/>
    <property type="match status" value="1"/>
</dbReference>
<keyword evidence="1" id="KW-0067">ATP-binding</keyword>
<accession>L8GJJ4</accession>
<protein>
    <recommendedName>
        <fullName evidence="2">Protein kinase domain-containing protein</fullName>
    </recommendedName>
</protein>
<sequence>MEYVIANEKRNRKEMAELKLLMKSRLMGEGKQTATPSTHRERYQKLAVKRVPMLPAHFGKRPDWASLFAADPPRPGSSESRTVQPFWSSIIPQLPRDEVVLVDKHSTVSFGTCNPDIVGYLAGQPKSVAHIVLIGELKARRSAGKDDFDDEEKGHLESFLEELLLNYQPWRSSMFGFLSDGVLIQFFRLVVRPKKELYEGKPMQLVEDGARGLATLLESPNYNGLQLEIRGAPVRVKSYLGSGGSAIVFSGKYKGEEVVIKRFNEDRVAALSHSRHEFERMGDVLILQPVGDKFASSVNNWDHALANRDDFVQLINILEQAHKKCGLVHRDVRLNNFFRIKGTTQVFLNDWGSAAAAGVLADFDGALQHAPDEILDSWESGDQYRPAFSHDLEMVVRTVFHSTNMMTFREIEAEEDVQKLRAFWAHHLEPAVWQRMLQAAQACQYAALKAIIAELLPGQVPLPPLLITKCYGETVVN</sequence>
<dbReference type="OrthoDB" id="5979581at2759"/>
<dbReference type="Gene3D" id="1.10.510.10">
    <property type="entry name" value="Transferase(Phosphotransferase) domain 1"/>
    <property type="match status" value="1"/>
</dbReference>
<organism evidence="3 4">
    <name type="scientific">Acanthamoeba castellanii (strain ATCC 30010 / Neff)</name>
    <dbReference type="NCBI Taxonomy" id="1257118"/>
    <lineage>
        <taxon>Eukaryota</taxon>
        <taxon>Amoebozoa</taxon>
        <taxon>Discosea</taxon>
        <taxon>Longamoebia</taxon>
        <taxon>Centramoebida</taxon>
        <taxon>Acanthamoebidae</taxon>
        <taxon>Acanthamoeba</taxon>
    </lineage>
</organism>
<dbReference type="Pfam" id="PF20713">
    <property type="entry name" value="DUF6826"/>
    <property type="match status" value="1"/>
</dbReference>